<dbReference type="Gene3D" id="3.40.190.150">
    <property type="entry name" value="Bordetella uptake gene, domain 1"/>
    <property type="match status" value="1"/>
</dbReference>
<reference evidence="3 4" key="1">
    <citation type="submission" date="2019-03" db="EMBL/GenBank/DDBJ databases">
        <title>Genomic Encyclopedia of Type Strains, Phase IV (KMG-IV): sequencing the most valuable type-strain genomes for metagenomic binning, comparative biology and taxonomic classification.</title>
        <authorList>
            <person name="Goeker M."/>
        </authorList>
    </citation>
    <scope>NUCLEOTIDE SEQUENCE [LARGE SCALE GENOMIC DNA]</scope>
    <source>
        <strain evidence="3 4">DSM 100048</strain>
    </source>
</reference>
<evidence type="ECO:0000313" key="4">
    <source>
        <dbReference type="Proteomes" id="UP000294692"/>
    </source>
</evidence>
<evidence type="ECO:0000256" key="2">
    <source>
        <dbReference type="SAM" id="SignalP"/>
    </source>
</evidence>
<feature type="chain" id="PRO_5020526144" evidence="2">
    <location>
        <begin position="27"/>
        <end position="325"/>
    </location>
</feature>
<dbReference type="AlphaFoldDB" id="A0A4R3UV38"/>
<dbReference type="PIRSF" id="PIRSF017082">
    <property type="entry name" value="YflP"/>
    <property type="match status" value="1"/>
</dbReference>
<organism evidence="3 4">
    <name type="scientific">Paracandidimonas soli</name>
    <dbReference type="NCBI Taxonomy" id="1917182"/>
    <lineage>
        <taxon>Bacteria</taxon>
        <taxon>Pseudomonadati</taxon>
        <taxon>Pseudomonadota</taxon>
        <taxon>Betaproteobacteria</taxon>
        <taxon>Burkholderiales</taxon>
        <taxon>Alcaligenaceae</taxon>
        <taxon>Paracandidimonas</taxon>
    </lineage>
</organism>
<name>A0A4R3UV38_9BURK</name>
<keyword evidence="3" id="KW-0675">Receptor</keyword>
<dbReference type="RefSeq" id="WP_165972610.1">
    <property type="nucleotide sequence ID" value="NZ_JBHRVM010000001.1"/>
</dbReference>
<feature type="signal peptide" evidence="2">
    <location>
        <begin position="1"/>
        <end position="26"/>
    </location>
</feature>
<dbReference type="PANTHER" id="PTHR42928">
    <property type="entry name" value="TRICARBOXYLATE-BINDING PROTEIN"/>
    <property type="match status" value="1"/>
</dbReference>
<gene>
    <name evidence="3" type="ORF">EV686_10763</name>
</gene>
<dbReference type="EMBL" id="SMBX01000007">
    <property type="protein sequence ID" value="TCU96005.1"/>
    <property type="molecule type" value="Genomic_DNA"/>
</dbReference>
<dbReference type="Proteomes" id="UP000294692">
    <property type="component" value="Unassembled WGS sequence"/>
</dbReference>
<dbReference type="CDD" id="cd13578">
    <property type="entry name" value="PBP2_Bug27"/>
    <property type="match status" value="1"/>
</dbReference>
<dbReference type="InterPro" id="IPR005064">
    <property type="entry name" value="BUG"/>
</dbReference>
<dbReference type="Pfam" id="PF03401">
    <property type="entry name" value="TctC"/>
    <property type="match status" value="1"/>
</dbReference>
<dbReference type="SUPFAM" id="SSF53850">
    <property type="entry name" value="Periplasmic binding protein-like II"/>
    <property type="match status" value="1"/>
</dbReference>
<comment type="similarity">
    <text evidence="1">Belongs to the UPF0065 (bug) family.</text>
</comment>
<dbReference type="InterPro" id="IPR042100">
    <property type="entry name" value="Bug_dom1"/>
</dbReference>
<proteinExistence type="inferred from homology"/>
<comment type="caution">
    <text evidence="3">The sequence shown here is derived from an EMBL/GenBank/DDBJ whole genome shotgun (WGS) entry which is preliminary data.</text>
</comment>
<keyword evidence="2" id="KW-0732">Signal</keyword>
<keyword evidence="4" id="KW-1185">Reference proteome</keyword>
<accession>A0A4R3UV38</accession>
<dbReference type="PANTHER" id="PTHR42928:SF5">
    <property type="entry name" value="BLR1237 PROTEIN"/>
    <property type="match status" value="1"/>
</dbReference>
<evidence type="ECO:0000256" key="1">
    <source>
        <dbReference type="ARBA" id="ARBA00006987"/>
    </source>
</evidence>
<dbReference type="Gene3D" id="3.40.190.10">
    <property type="entry name" value="Periplasmic binding protein-like II"/>
    <property type="match status" value="1"/>
</dbReference>
<sequence length="325" mass="34219">MTRRYLQSVLLAGALVAGLSAAPALADSNYPNRPVRVVVPLTPGSGADIVARTLAKSLEALWRQPVIIENKPGAGGTIGTREVVSAPADGYTLLIQSASHAANPAIYKSLPYDPTKDLIDVALLATSPYVLVSAMDGPYQTVKAIVDAAKVKPQAVPFASAGMGTASHLVAELFAMHAKLDMLHIPFKGSPDAITDVAGGRTAFYMAPLSTVRGMLNTKLRPVAVTSAERAASLPSVPTVAESGYPDVKVDLWIGMWAPAGTPDDVIQKLAKDVSQALQSPELQATYAAAGNQVRLMSPVDFAQFVRKDIDTNKQLVKQANITPQ</sequence>
<protein>
    <submittedName>
        <fullName evidence="3">Tripartite-type tricarboxylate transporter receptor subunit TctC</fullName>
    </submittedName>
</protein>
<evidence type="ECO:0000313" key="3">
    <source>
        <dbReference type="EMBL" id="TCU96005.1"/>
    </source>
</evidence>